<keyword evidence="1" id="KW-0812">Transmembrane</keyword>
<dbReference type="EMBL" id="MCFJ01000002">
    <property type="protein sequence ID" value="ORY69617.1"/>
    <property type="molecule type" value="Genomic_DNA"/>
</dbReference>
<proteinExistence type="predicted"/>
<dbReference type="Proteomes" id="UP000193689">
    <property type="component" value="Unassembled WGS sequence"/>
</dbReference>
<dbReference type="AlphaFoldDB" id="A0A1Y2EDX8"/>
<reference evidence="2 3" key="1">
    <citation type="submission" date="2016-07" db="EMBL/GenBank/DDBJ databases">
        <title>Pervasive Adenine N6-methylation of Active Genes in Fungi.</title>
        <authorList>
            <consortium name="DOE Joint Genome Institute"/>
            <person name="Mondo S.J."/>
            <person name="Dannebaum R.O."/>
            <person name="Kuo R.C."/>
            <person name="Labutti K."/>
            <person name="Haridas S."/>
            <person name="Kuo A."/>
            <person name="Salamov A."/>
            <person name="Ahrendt S.R."/>
            <person name="Lipzen A."/>
            <person name="Sullivan W."/>
            <person name="Andreopoulos W.B."/>
            <person name="Clum A."/>
            <person name="Lindquist E."/>
            <person name="Daum C."/>
            <person name="Ramamoorthy G.K."/>
            <person name="Gryganskyi A."/>
            <person name="Culley D."/>
            <person name="Magnuson J.K."/>
            <person name="James T.Y."/>
            <person name="O'Malley M.A."/>
            <person name="Stajich J.E."/>
            <person name="Spatafora J.W."/>
            <person name="Visel A."/>
            <person name="Grigoriev I.V."/>
        </authorList>
    </citation>
    <scope>NUCLEOTIDE SEQUENCE [LARGE SCALE GENOMIC DNA]</scope>
    <source>
        <strain evidence="2 3">CBS 129021</strain>
    </source>
</reference>
<keyword evidence="1" id="KW-1133">Transmembrane helix</keyword>
<protein>
    <submittedName>
        <fullName evidence="2">Uncharacterized protein</fullName>
    </submittedName>
</protein>
<name>A0A1Y2EDX8_9PEZI</name>
<keyword evidence="1" id="KW-0472">Membrane</keyword>
<evidence type="ECO:0000313" key="3">
    <source>
        <dbReference type="Proteomes" id="UP000193689"/>
    </source>
</evidence>
<accession>A0A1Y2EDX8</accession>
<comment type="caution">
    <text evidence="2">The sequence shown here is derived from an EMBL/GenBank/DDBJ whole genome shotgun (WGS) entry which is preliminary data.</text>
</comment>
<evidence type="ECO:0000256" key="1">
    <source>
        <dbReference type="SAM" id="Phobius"/>
    </source>
</evidence>
<keyword evidence="3" id="KW-1185">Reference proteome</keyword>
<dbReference type="GeneID" id="63781944"/>
<gene>
    <name evidence="2" type="ORF">BCR38DRAFT_89148</name>
</gene>
<sequence length="139" mass="15891">MVFQSSYCASRGFFYLFTISALLLFSLFVEQRCTRSRICSHPQTLLRTRLVMGFRKRNIASRYGSWCLVLFAPATKSGTHEALLRNPQLQPESKESAPCVVPQALDTVPDLRFGFKFRSTVAVVPPRWHEAGPGRYRFL</sequence>
<dbReference type="RefSeq" id="XP_040719567.1">
    <property type="nucleotide sequence ID" value="XM_040865732.1"/>
</dbReference>
<organism evidence="2 3">
    <name type="scientific">Pseudomassariella vexata</name>
    <dbReference type="NCBI Taxonomy" id="1141098"/>
    <lineage>
        <taxon>Eukaryota</taxon>
        <taxon>Fungi</taxon>
        <taxon>Dikarya</taxon>
        <taxon>Ascomycota</taxon>
        <taxon>Pezizomycotina</taxon>
        <taxon>Sordariomycetes</taxon>
        <taxon>Xylariomycetidae</taxon>
        <taxon>Amphisphaeriales</taxon>
        <taxon>Pseudomassariaceae</taxon>
        <taxon>Pseudomassariella</taxon>
    </lineage>
</organism>
<evidence type="ECO:0000313" key="2">
    <source>
        <dbReference type="EMBL" id="ORY69617.1"/>
    </source>
</evidence>
<feature type="transmembrane region" description="Helical" evidence="1">
    <location>
        <begin position="12"/>
        <end position="29"/>
    </location>
</feature>
<dbReference type="InParanoid" id="A0A1Y2EDX8"/>